<proteinExistence type="predicted"/>
<dbReference type="Proteomes" id="UP000306808">
    <property type="component" value="Unassembled WGS sequence"/>
</dbReference>
<dbReference type="OrthoDB" id="701576at2"/>
<evidence type="ECO:0000313" key="2">
    <source>
        <dbReference type="EMBL" id="TJZ62165.1"/>
    </source>
</evidence>
<gene>
    <name evidence="2" type="ORF">FAZ15_06555</name>
</gene>
<feature type="chain" id="PRO_5020326750" description="DUF4412 domain-containing protein" evidence="1">
    <location>
        <begin position="20"/>
        <end position="251"/>
    </location>
</feature>
<evidence type="ECO:0008006" key="4">
    <source>
        <dbReference type="Google" id="ProtNLM"/>
    </source>
</evidence>
<organism evidence="2 3">
    <name type="scientific">Sphingobacterium olei</name>
    <dbReference type="NCBI Taxonomy" id="2571155"/>
    <lineage>
        <taxon>Bacteria</taxon>
        <taxon>Pseudomonadati</taxon>
        <taxon>Bacteroidota</taxon>
        <taxon>Sphingobacteriia</taxon>
        <taxon>Sphingobacteriales</taxon>
        <taxon>Sphingobacteriaceae</taxon>
        <taxon>Sphingobacterium</taxon>
    </lineage>
</organism>
<sequence>MKKLSSLLLLVCFTIYTHAQEKVLLRLAPQQGETKMYEMIMKSDIEGPQSMIMDMNMGLTMTATDVTPETITYESKYVKIRTDINAGMMTISYDSEKAAENQMEEMMASQFKPLLESTLSIVMDKKAKVISMDFPNVPEEAFDRGSIQGMSVSFPEHEIAIGTSWESEIELQQLGAKGTTTNTLAEKTADGYRIDVSGTYTDANGNSIGTATGHYVLDSKTFFTKTSNVTSEMEFQGSKITSIVELREVNK</sequence>
<dbReference type="InterPro" id="IPR046230">
    <property type="entry name" value="DUF6263"/>
</dbReference>
<evidence type="ECO:0000313" key="3">
    <source>
        <dbReference type="Proteomes" id="UP000306808"/>
    </source>
</evidence>
<name>A0A4U0P4B1_9SPHI</name>
<dbReference type="RefSeq" id="WP_136900509.1">
    <property type="nucleotide sequence ID" value="NZ_SUME01000002.1"/>
</dbReference>
<protein>
    <recommendedName>
        <fullName evidence="4">DUF4412 domain-containing protein</fullName>
    </recommendedName>
</protein>
<accession>A0A4U0P4B1</accession>
<keyword evidence="1" id="KW-0732">Signal</keyword>
<comment type="caution">
    <text evidence="2">The sequence shown here is derived from an EMBL/GenBank/DDBJ whole genome shotgun (WGS) entry which is preliminary data.</text>
</comment>
<reference evidence="2 3" key="1">
    <citation type="submission" date="2019-04" db="EMBL/GenBank/DDBJ databases">
        <title>Sphingobacterium olei sp. nov., isolated from oil-contaminated soil.</title>
        <authorList>
            <person name="Liu B."/>
        </authorList>
    </citation>
    <scope>NUCLEOTIDE SEQUENCE [LARGE SCALE GENOMIC DNA]</scope>
    <source>
        <strain evidence="2 3">HAL-9</strain>
    </source>
</reference>
<dbReference type="Pfam" id="PF19777">
    <property type="entry name" value="DUF6263"/>
    <property type="match status" value="1"/>
</dbReference>
<evidence type="ECO:0000256" key="1">
    <source>
        <dbReference type="SAM" id="SignalP"/>
    </source>
</evidence>
<dbReference type="AlphaFoldDB" id="A0A4U0P4B1"/>
<dbReference type="EMBL" id="SUME01000002">
    <property type="protein sequence ID" value="TJZ62165.1"/>
    <property type="molecule type" value="Genomic_DNA"/>
</dbReference>
<feature type="signal peptide" evidence="1">
    <location>
        <begin position="1"/>
        <end position="19"/>
    </location>
</feature>
<keyword evidence="3" id="KW-1185">Reference proteome</keyword>